<dbReference type="EMBL" id="CAKMMG010000003">
    <property type="protein sequence ID" value="CAH1207510.1"/>
    <property type="molecule type" value="Genomic_DNA"/>
</dbReference>
<name>A0ABN8GK33_9BACL</name>
<keyword evidence="2" id="KW-1185">Reference proteome</keyword>
<organism evidence="1 2">
    <name type="scientific">Paenibacillus auburnensis</name>
    <dbReference type="NCBI Taxonomy" id="2905649"/>
    <lineage>
        <taxon>Bacteria</taxon>
        <taxon>Bacillati</taxon>
        <taxon>Bacillota</taxon>
        <taxon>Bacilli</taxon>
        <taxon>Bacillales</taxon>
        <taxon>Paenibacillaceae</taxon>
        <taxon>Paenibacillus</taxon>
    </lineage>
</organism>
<dbReference type="RefSeq" id="WP_236334228.1">
    <property type="nucleotide sequence ID" value="NZ_CAKMMG010000003.1"/>
</dbReference>
<evidence type="ECO:0000313" key="1">
    <source>
        <dbReference type="EMBL" id="CAH1207510.1"/>
    </source>
</evidence>
<evidence type="ECO:0000313" key="2">
    <source>
        <dbReference type="Proteomes" id="UP000838324"/>
    </source>
</evidence>
<accession>A0ABN8GK33</accession>
<dbReference type="Proteomes" id="UP000838324">
    <property type="component" value="Unassembled WGS sequence"/>
</dbReference>
<comment type="caution">
    <text evidence="1">The sequence shown here is derived from an EMBL/GenBank/DDBJ whole genome shotgun (WGS) entry which is preliminary data.</text>
</comment>
<protein>
    <submittedName>
        <fullName evidence="1">Uncharacterized protein</fullName>
    </submittedName>
</protein>
<reference evidence="1" key="1">
    <citation type="submission" date="2022-01" db="EMBL/GenBank/DDBJ databases">
        <authorList>
            <person name="Criscuolo A."/>
        </authorList>
    </citation>
    <scope>NUCLEOTIDE SEQUENCE</scope>
    <source>
        <strain evidence="1">CIP111892</strain>
    </source>
</reference>
<sequence length="67" mass="7986">MPWEEVAKENREKNEFIKSYILTHFGKSVEDEILAMSDALNAYYRFKGFHFESDEETFILPADYSQE</sequence>
<gene>
    <name evidence="1" type="ORF">PAECIP111892_02911</name>
</gene>
<proteinExistence type="predicted"/>